<comment type="caution">
    <text evidence="9">The sequence shown here is derived from an EMBL/GenBank/DDBJ whole genome shotgun (WGS) entry which is preliminary data.</text>
</comment>
<comment type="function">
    <text evidence="6">Causes loosening and extension of plant cell walls by disrupting non-covalent bonding between cellulose microfibrils and matrix glucans. No enzymatic activity has been found.</text>
</comment>
<comment type="similarity">
    <text evidence="1 6">Belongs to the expansin family. Expansin A subfamily.</text>
</comment>
<name>A0A176VZ10_MARPO</name>
<dbReference type="SMART" id="SM00837">
    <property type="entry name" value="DPBB_1"/>
    <property type="match status" value="1"/>
</dbReference>
<dbReference type="Proteomes" id="UP000077202">
    <property type="component" value="Unassembled WGS sequence"/>
</dbReference>
<sequence>MKTLLLTLLVVGHLHGALGIYWGWSPAHATFYGGSDAQGTQGGACGYGNLYRIGYGINTAALSTALFANGLSCGACFELKCNSPRWCKSGRNPIRITATNLCPQNHAHPNNAGGWCNMPLQHFDMAQPAYEQIAIYRAGIVPVMYRRVQCIKFGGIHFTMNGNRWEVLVLLTNVGGAGNVHAVSVKGPHTNWLYMRRNWGQNWQINDKQLAGATLSFRVTTEDGRVVTSWDVVPHYWRFGQTFEGLNF</sequence>
<evidence type="ECO:0000256" key="4">
    <source>
        <dbReference type="ARBA" id="ARBA00022729"/>
    </source>
</evidence>
<dbReference type="EMBL" id="LVLJ01002271">
    <property type="protein sequence ID" value="OAE25977.1"/>
    <property type="molecule type" value="Genomic_DNA"/>
</dbReference>
<dbReference type="InterPro" id="IPR007112">
    <property type="entry name" value="Expansin/allergen_DPBB_dom"/>
</dbReference>
<dbReference type="Gene3D" id="2.60.40.760">
    <property type="entry name" value="Expansin, cellulose-binding-like domain"/>
    <property type="match status" value="1"/>
</dbReference>
<protein>
    <recommendedName>
        <fullName evidence="6">Expansin</fullName>
    </recommendedName>
</protein>
<dbReference type="PROSITE" id="PS50843">
    <property type="entry name" value="EXPANSIN_CBD"/>
    <property type="match status" value="1"/>
</dbReference>
<keyword evidence="5" id="KW-0472">Membrane</keyword>
<dbReference type="Pfam" id="PF01357">
    <property type="entry name" value="Expansin_C"/>
    <property type="match status" value="1"/>
</dbReference>
<organism evidence="9 10">
    <name type="scientific">Marchantia polymorpha subsp. ruderalis</name>
    <dbReference type="NCBI Taxonomy" id="1480154"/>
    <lineage>
        <taxon>Eukaryota</taxon>
        <taxon>Viridiplantae</taxon>
        <taxon>Streptophyta</taxon>
        <taxon>Embryophyta</taxon>
        <taxon>Marchantiophyta</taxon>
        <taxon>Marchantiopsida</taxon>
        <taxon>Marchantiidae</taxon>
        <taxon>Marchantiales</taxon>
        <taxon>Marchantiaceae</taxon>
        <taxon>Marchantia</taxon>
    </lineage>
</organism>
<evidence type="ECO:0000256" key="3">
    <source>
        <dbReference type="ARBA" id="ARBA00022525"/>
    </source>
</evidence>
<dbReference type="GO" id="GO:0009664">
    <property type="term" value="P:plant-type cell wall organization"/>
    <property type="evidence" value="ECO:0007669"/>
    <property type="project" value="InterPro"/>
</dbReference>
<feature type="chain" id="PRO_5015211579" description="Expansin" evidence="6">
    <location>
        <begin position="20"/>
        <end position="248"/>
    </location>
</feature>
<keyword evidence="4 6" id="KW-0732">Signal</keyword>
<feature type="domain" description="Expansin-like EG45" evidence="7">
    <location>
        <begin position="42"/>
        <end position="155"/>
    </location>
</feature>
<dbReference type="PRINTS" id="PR01226">
    <property type="entry name" value="EXPANSIN"/>
</dbReference>
<evidence type="ECO:0000259" key="8">
    <source>
        <dbReference type="PROSITE" id="PS50843"/>
    </source>
</evidence>
<keyword evidence="10" id="KW-1185">Reference proteome</keyword>
<evidence type="ECO:0000256" key="1">
    <source>
        <dbReference type="ARBA" id="ARBA00005392"/>
    </source>
</evidence>
<dbReference type="GO" id="GO:0016020">
    <property type="term" value="C:membrane"/>
    <property type="evidence" value="ECO:0007669"/>
    <property type="project" value="UniProtKB-SubCell"/>
</dbReference>
<evidence type="ECO:0000256" key="5">
    <source>
        <dbReference type="ARBA" id="ARBA00023136"/>
    </source>
</evidence>
<dbReference type="CDD" id="cd22274">
    <property type="entry name" value="DPBB_EXPA_N"/>
    <property type="match status" value="1"/>
</dbReference>
<evidence type="ECO:0000256" key="6">
    <source>
        <dbReference type="RuleBase" id="RU365023"/>
    </source>
</evidence>
<evidence type="ECO:0000256" key="2">
    <source>
        <dbReference type="ARBA" id="ARBA00022512"/>
    </source>
</evidence>
<dbReference type="SUPFAM" id="SSF49590">
    <property type="entry name" value="PHL pollen allergen"/>
    <property type="match status" value="1"/>
</dbReference>
<dbReference type="PRINTS" id="PR01225">
    <property type="entry name" value="EXPANSNFAMLY"/>
</dbReference>
<dbReference type="AlphaFoldDB" id="A0A176VZ10"/>
<gene>
    <name evidence="9" type="ORF">AXG93_1712s1570</name>
</gene>
<dbReference type="Gene3D" id="2.40.40.10">
    <property type="entry name" value="RlpA-like domain"/>
    <property type="match status" value="1"/>
</dbReference>
<dbReference type="InterPro" id="IPR007118">
    <property type="entry name" value="Expan_Lol_pI"/>
</dbReference>
<dbReference type="InterPro" id="IPR009009">
    <property type="entry name" value="RlpA-like_DPBB"/>
</dbReference>
<dbReference type="InterPro" id="IPR036749">
    <property type="entry name" value="Expansin_CBD_sf"/>
</dbReference>
<comment type="subcellular location">
    <subcellularLocation>
        <location evidence="6">Secreted</location>
        <location evidence="6">Cell wall</location>
    </subcellularLocation>
    <subcellularLocation>
        <location evidence="6">Membrane</location>
        <topology evidence="6">Peripheral membrane protein</topology>
    </subcellularLocation>
</comment>
<dbReference type="InterPro" id="IPR036908">
    <property type="entry name" value="RlpA-like_sf"/>
</dbReference>
<dbReference type="InterPro" id="IPR002963">
    <property type="entry name" value="Expansin"/>
</dbReference>
<reference evidence="9" key="1">
    <citation type="submission" date="2016-03" db="EMBL/GenBank/DDBJ databases">
        <title>Mechanisms controlling the formation of the plant cell surface in tip-growing cells are functionally conserved among land plants.</title>
        <authorList>
            <person name="Honkanen S."/>
            <person name="Jones V.A."/>
            <person name="Morieri G."/>
            <person name="Champion C."/>
            <person name="Hetherington A.J."/>
            <person name="Kelly S."/>
            <person name="Saint-Marcoux D."/>
            <person name="Proust H."/>
            <person name="Prescott H."/>
            <person name="Dolan L."/>
        </authorList>
    </citation>
    <scope>NUCLEOTIDE SEQUENCE [LARGE SCALE GENOMIC DNA]</scope>
    <source>
        <tissue evidence="9">Whole gametophyte</tissue>
    </source>
</reference>
<feature type="domain" description="Expansin-like CBD" evidence="8">
    <location>
        <begin position="165"/>
        <end position="245"/>
    </location>
</feature>
<keyword evidence="3 6" id="KW-0964">Secreted</keyword>
<accession>A0A176VZ10</accession>
<evidence type="ECO:0000313" key="10">
    <source>
        <dbReference type="Proteomes" id="UP000077202"/>
    </source>
</evidence>
<keyword evidence="2 6" id="KW-0134">Cell wall</keyword>
<dbReference type="Pfam" id="PF03330">
    <property type="entry name" value="DPBB_1"/>
    <property type="match status" value="1"/>
</dbReference>
<feature type="signal peptide" evidence="6">
    <location>
        <begin position="1"/>
        <end position="19"/>
    </location>
</feature>
<dbReference type="PROSITE" id="PS50842">
    <property type="entry name" value="EXPANSIN_EG45"/>
    <property type="match status" value="1"/>
</dbReference>
<evidence type="ECO:0000259" key="7">
    <source>
        <dbReference type="PROSITE" id="PS50842"/>
    </source>
</evidence>
<keyword evidence="6" id="KW-0961">Cell wall biogenesis/degradation</keyword>
<dbReference type="GO" id="GO:0005576">
    <property type="term" value="C:extracellular region"/>
    <property type="evidence" value="ECO:0007669"/>
    <property type="project" value="InterPro"/>
</dbReference>
<dbReference type="SUPFAM" id="SSF50685">
    <property type="entry name" value="Barwin-like endoglucanases"/>
    <property type="match status" value="1"/>
</dbReference>
<dbReference type="PANTHER" id="PTHR31867">
    <property type="entry name" value="EXPANSIN-A15"/>
    <property type="match status" value="1"/>
</dbReference>
<dbReference type="InterPro" id="IPR007117">
    <property type="entry name" value="Expansin_CBD"/>
</dbReference>
<proteinExistence type="inferred from homology"/>
<evidence type="ECO:0000313" key="9">
    <source>
        <dbReference type="EMBL" id="OAE25977.1"/>
    </source>
</evidence>